<keyword evidence="5" id="KW-0627">Porphyrin biosynthesis</keyword>
<name>U7DBP3_9BACT</name>
<evidence type="ECO:0000256" key="1">
    <source>
        <dbReference type="ARBA" id="ARBA00005010"/>
    </source>
</evidence>
<dbReference type="OrthoDB" id="9815856at2"/>
<evidence type="ECO:0000256" key="3">
    <source>
        <dbReference type="ARBA" id="ARBA00023002"/>
    </source>
</evidence>
<dbReference type="STRING" id="1313304.CALK_0495"/>
<organism evidence="7 8">
    <name type="scientific">Chitinivibrio alkaliphilus ACht1</name>
    <dbReference type="NCBI Taxonomy" id="1313304"/>
    <lineage>
        <taxon>Bacteria</taxon>
        <taxon>Pseudomonadati</taxon>
        <taxon>Fibrobacterota</taxon>
        <taxon>Chitinivibrionia</taxon>
        <taxon>Chitinivibrionales</taxon>
        <taxon>Chitinivibrionaceae</taxon>
        <taxon>Chitinivibrio</taxon>
    </lineage>
</organism>
<dbReference type="EMBL" id="ASJR01000003">
    <property type="protein sequence ID" value="ERP39003.1"/>
    <property type="molecule type" value="Genomic_DNA"/>
</dbReference>
<protein>
    <recommendedName>
        <fullName evidence="2">precorrin-2 dehydrogenase</fullName>
        <ecNumber evidence="2">1.3.1.76</ecNumber>
    </recommendedName>
</protein>
<dbReference type="GO" id="GO:0019354">
    <property type="term" value="P:siroheme biosynthetic process"/>
    <property type="evidence" value="ECO:0007669"/>
    <property type="project" value="UniProtKB-UniPathway"/>
</dbReference>
<dbReference type="InterPro" id="IPR036291">
    <property type="entry name" value="NAD(P)-bd_dom_sf"/>
</dbReference>
<dbReference type="Pfam" id="PF13241">
    <property type="entry name" value="NAD_binding_7"/>
    <property type="match status" value="1"/>
</dbReference>
<comment type="pathway">
    <text evidence="1">Porphyrin-containing compound metabolism; siroheme biosynthesis; sirohydrochlorin from precorrin-2: step 1/1.</text>
</comment>
<evidence type="ECO:0000313" key="7">
    <source>
        <dbReference type="EMBL" id="ERP39003.1"/>
    </source>
</evidence>
<dbReference type="InterPro" id="IPR028161">
    <property type="entry name" value="Met8-like"/>
</dbReference>
<accession>U7DBP3</accession>
<comment type="caution">
    <text evidence="7">The sequence shown here is derived from an EMBL/GenBank/DDBJ whole genome shotgun (WGS) entry which is preliminary data.</text>
</comment>
<dbReference type="eggNOG" id="COG1648">
    <property type="taxonomic scope" value="Bacteria"/>
</dbReference>
<keyword evidence="8" id="KW-1185">Reference proteome</keyword>
<evidence type="ECO:0000313" key="8">
    <source>
        <dbReference type="Proteomes" id="UP000017148"/>
    </source>
</evidence>
<dbReference type="PANTHER" id="PTHR35330:SF1">
    <property type="entry name" value="SIROHEME BIOSYNTHESIS PROTEIN MET8"/>
    <property type="match status" value="1"/>
</dbReference>
<dbReference type="PANTHER" id="PTHR35330">
    <property type="entry name" value="SIROHEME BIOSYNTHESIS PROTEIN MET8"/>
    <property type="match status" value="1"/>
</dbReference>
<keyword evidence="4" id="KW-0520">NAD</keyword>
<dbReference type="UniPathway" id="UPA00262">
    <property type="reaction ID" value="UER00222"/>
</dbReference>
<reference evidence="7 8" key="1">
    <citation type="journal article" date="2013" name="Environ. Microbiol.">
        <title>Genome analysis of Chitinivibrio alkaliphilus gen. nov., sp. nov., a novel extremely haloalkaliphilic anaerobic chitinolytic bacterium from the candidate phylum Termite Group 3.</title>
        <authorList>
            <person name="Sorokin D.Y."/>
            <person name="Gumerov V.M."/>
            <person name="Rakitin A.L."/>
            <person name="Beletsky A.V."/>
            <person name="Damste J.S."/>
            <person name="Muyzer G."/>
            <person name="Mardanov A.V."/>
            <person name="Ravin N.V."/>
        </authorList>
    </citation>
    <scope>NUCLEOTIDE SEQUENCE [LARGE SCALE GENOMIC DNA]</scope>
    <source>
        <strain evidence="7 8">ACht1</strain>
    </source>
</reference>
<dbReference type="Proteomes" id="UP000017148">
    <property type="component" value="Unassembled WGS sequence"/>
</dbReference>
<comment type="catalytic activity">
    <reaction evidence="6">
        <text>precorrin-2 + NAD(+) = sirohydrochlorin + NADH + 2 H(+)</text>
        <dbReference type="Rhea" id="RHEA:15613"/>
        <dbReference type="ChEBI" id="CHEBI:15378"/>
        <dbReference type="ChEBI" id="CHEBI:57540"/>
        <dbReference type="ChEBI" id="CHEBI:57945"/>
        <dbReference type="ChEBI" id="CHEBI:58351"/>
        <dbReference type="ChEBI" id="CHEBI:58827"/>
        <dbReference type="EC" id="1.3.1.76"/>
    </reaction>
</comment>
<dbReference type="Gene3D" id="3.40.50.720">
    <property type="entry name" value="NAD(P)-binding Rossmann-like Domain"/>
    <property type="match status" value="1"/>
</dbReference>
<dbReference type="GO" id="GO:0043115">
    <property type="term" value="F:precorrin-2 dehydrogenase activity"/>
    <property type="evidence" value="ECO:0007669"/>
    <property type="project" value="UniProtKB-EC"/>
</dbReference>
<gene>
    <name evidence="7" type="ORF">CALK_0495</name>
</gene>
<dbReference type="InterPro" id="IPR006367">
    <property type="entry name" value="Sirohaem_synthase_N"/>
</dbReference>
<dbReference type="SUPFAM" id="SSF51735">
    <property type="entry name" value="NAD(P)-binding Rossmann-fold domains"/>
    <property type="match status" value="1"/>
</dbReference>
<dbReference type="RefSeq" id="WP_022636031.1">
    <property type="nucleotide sequence ID" value="NZ_ASJR01000003.1"/>
</dbReference>
<evidence type="ECO:0000256" key="4">
    <source>
        <dbReference type="ARBA" id="ARBA00023027"/>
    </source>
</evidence>
<dbReference type="NCBIfam" id="TIGR01470">
    <property type="entry name" value="cysG_Nterm"/>
    <property type="match status" value="1"/>
</dbReference>
<dbReference type="GO" id="GO:0004325">
    <property type="term" value="F:ferrochelatase activity"/>
    <property type="evidence" value="ECO:0007669"/>
    <property type="project" value="InterPro"/>
</dbReference>
<dbReference type="AlphaFoldDB" id="U7DBP3"/>
<sequence length="150" mass="16721">MAYLPVGLNLKNRRVVIIGGGSVALQKARTLCAYEASVELFAREVCGEIRQLPLIWHEQREYHPDLLQGAHIVYAATNDRSKNQQIGHDAQQRRILVNVVDDPSHCDFVSPALYREGEMSVGVTSNATNPRASIALRNRIRDFLAGGRND</sequence>
<evidence type="ECO:0000256" key="2">
    <source>
        <dbReference type="ARBA" id="ARBA00012400"/>
    </source>
</evidence>
<evidence type="ECO:0000256" key="5">
    <source>
        <dbReference type="ARBA" id="ARBA00023244"/>
    </source>
</evidence>
<keyword evidence="3" id="KW-0560">Oxidoreductase</keyword>
<proteinExistence type="predicted"/>
<dbReference type="EC" id="1.3.1.76" evidence="2"/>
<evidence type="ECO:0000256" key="6">
    <source>
        <dbReference type="ARBA" id="ARBA00047561"/>
    </source>
</evidence>